<dbReference type="SUPFAM" id="SSF56219">
    <property type="entry name" value="DNase I-like"/>
    <property type="match status" value="1"/>
</dbReference>
<reference evidence="15" key="1">
    <citation type="submission" date="2025-08" db="UniProtKB">
        <authorList>
            <consortium name="RefSeq"/>
        </authorList>
    </citation>
    <scope>IDENTIFICATION</scope>
    <source>
        <tissue evidence="15">Sperm</tissue>
    </source>
</reference>
<keyword evidence="14" id="KW-1185">Reference proteome</keyword>
<dbReference type="FunFam" id="3.60.10.10:FF:000024">
    <property type="entry name" value="Tyrosyl-DNA phosphodiesterase 2"/>
    <property type="match status" value="1"/>
</dbReference>
<feature type="domain" description="Endonuclease/exonuclease/phosphatase" evidence="13">
    <location>
        <begin position="99"/>
        <end position="351"/>
    </location>
</feature>
<comment type="cofactor">
    <cofactor evidence="2">
        <name>Mg(2+)</name>
        <dbReference type="ChEBI" id="CHEBI:18420"/>
    </cofactor>
</comment>
<dbReference type="InterPro" id="IPR036691">
    <property type="entry name" value="Endo/exonu/phosph_ase_sf"/>
</dbReference>
<evidence type="ECO:0000256" key="5">
    <source>
        <dbReference type="ARBA" id="ARBA00022722"/>
    </source>
</evidence>
<evidence type="ECO:0000256" key="11">
    <source>
        <dbReference type="ARBA" id="ARBA00023242"/>
    </source>
</evidence>
<evidence type="ECO:0000256" key="7">
    <source>
        <dbReference type="ARBA" id="ARBA00022763"/>
    </source>
</evidence>
<dbReference type="KEGG" id="pmrn:116941707"/>
<accession>A0AAJ7WT27</accession>
<sequence>MEGAAEERLCAEFRSITGADRGLAKRYLGRAAWDLQHALNTYFEGDTDPGSSVASAMQPPPVEVLDVSSDLEVIEENSLPPNLHSASGGDEGSLSLLCWNLDGLMEEQIQLRARGACNIIALHSPDVVYLQELVPPYLGYLQQRATSYHIIPADEQGYFTAVMLKKSRVRLISHEVIPFPTSVMGRNLLAVRAEVSGVPLYLLTSHLESTVSHTKERVRQLQQVLQRMALAPSNATTIFGGDTNLRDKEVSQIGGLPPGVGDVWELLGRPEETRYTWDTTLNDNLKLGGARSSRLRFDRLFYQQPLTARSPGPSSLPGGGGGGGVDATVVPRSLRLVGTERLACGKFPSDHWGLLAHFDLVL</sequence>
<dbReference type="GO" id="GO:0004518">
    <property type="term" value="F:nuclease activity"/>
    <property type="evidence" value="ECO:0007669"/>
    <property type="project" value="UniProtKB-KW"/>
</dbReference>
<dbReference type="Pfam" id="PF03372">
    <property type="entry name" value="Exo_endo_phos"/>
    <property type="match status" value="1"/>
</dbReference>
<dbReference type="Proteomes" id="UP001318040">
    <property type="component" value="Chromosome 12"/>
</dbReference>
<dbReference type="GO" id="GO:0016605">
    <property type="term" value="C:PML body"/>
    <property type="evidence" value="ECO:0007669"/>
    <property type="project" value="UniProtKB-SubCell"/>
</dbReference>
<evidence type="ECO:0000256" key="9">
    <source>
        <dbReference type="ARBA" id="ARBA00022842"/>
    </source>
</evidence>
<dbReference type="InterPro" id="IPR009060">
    <property type="entry name" value="UBA-like_sf"/>
</dbReference>
<dbReference type="RefSeq" id="XP_032808940.1">
    <property type="nucleotide sequence ID" value="XM_032953049.1"/>
</dbReference>
<dbReference type="Gene3D" id="3.60.10.10">
    <property type="entry name" value="Endonuclease/exonuclease/phosphatase"/>
    <property type="match status" value="1"/>
</dbReference>
<dbReference type="Gene3D" id="1.10.8.10">
    <property type="entry name" value="DNA helicase RuvA subunit, C-terminal domain"/>
    <property type="match status" value="1"/>
</dbReference>
<evidence type="ECO:0000259" key="13">
    <source>
        <dbReference type="Pfam" id="PF03372"/>
    </source>
</evidence>
<evidence type="ECO:0000256" key="4">
    <source>
        <dbReference type="ARBA" id="ARBA00017870"/>
    </source>
</evidence>
<dbReference type="InterPro" id="IPR005135">
    <property type="entry name" value="Endo/exonuclease/phosphatase"/>
</dbReference>
<comment type="cofactor">
    <cofactor evidence="1">
        <name>Mn(2+)</name>
        <dbReference type="ChEBI" id="CHEBI:29035"/>
    </cofactor>
</comment>
<proteinExistence type="predicted"/>
<dbReference type="GO" id="GO:0006302">
    <property type="term" value="P:double-strand break repair"/>
    <property type="evidence" value="ECO:0007669"/>
    <property type="project" value="TreeGrafter"/>
</dbReference>
<dbReference type="InterPro" id="IPR051547">
    <property type="entry name" value="TDP2-like"/>
</dbReference>
<keyword evidence="11" id="KW-0539">Nucleus</keyword>
<dbReference type="CDD" id="cd09080">
    <property type="entry name" value="TDP2"/>
    <property type="match status" value="1"/>
</dbReference>
<dbReference type="SUPFAM" id="SSF46934">
    <property type="entry name" value="UBA-like"/>
    <property type="match status" value="1"/>
</dbReference>
<dbReference type="PANTHER" id="PTHR15822">
    <property type="entry name" value="TRAF AND TNF RECEPTOR-ASSOCIATED PROTEIN"/>
    <property type="match status" value="1"/>
</dbReference>
<dbReference type="AlphaFoldDB" id="A0AAJ7WT27"/>
<evidence type="ECO:0000256" key="12">
    <source>
        <dbReference type="ARBA" id="ARBA00031304"/>
    </source>
</evidence>
<evidence type="ECO:0000256" key="3">
    <source>
        <dbReference type="ARBA" id="ARBA00004322"/>
    </source>
</evidence>
<keyword evidence="10" id="KW-0234">DNA repair</keyword>
<keyword evidence="9" id="KW-0460">Magnesium</keyword>
<keyword evidence="7" id="KW-0227">DNA damage</keyword>
<organism evidence="14 15">
    <name type="scientific">Petromyzon marinus</name>
    <name type="common">Sea lamprey</name>
    <dbReference type="NCBI Taxonomy" id="7757"/>
    <lineage>
        <taxon>Eukaryota</taxon>
        <taxon>Metazoa</taxon>
        <taxon>Chordata</taxon>
        <taxon>Craniata</taxon>
        <taxon>Vertebrata</taxon>
        <taxon>Cyclostomata</taxon>
        <taxon>Hyperoartia</taxon>
        <taxon>Petromyzontiformes</taxon>
        <taxon>Petromyzontidae</taxon>
        <taxon>Petromyzon</taxon>
    </lineage>
</organism>
<evidence type="ECO:0000313" key="14">
    <source>
        <dbReference type="Proteomes" id="UP001318040"/>
    </source>
</evidence>
<keyword evidence="8" id="KW-0378">Hydrolase</keyword>
<gene>
    <name evidence="15" type="primary">LOC116941707</name>
</gene>
<dbReference type="GO" id="GO:0070260">
    <property type="term" value="F:5'-tyrosyl-DNA phosphodiesterase activity"/>
    <property type="evidence" value="ECO:0007669"/>
    <property type="project" value="TreeGrafter"/>
</dbReference>
<evidence type="ECO:0000256" key="8">
    <source>
        <dbReference type="ARBA" id="ARBA00022801"/>
    </source>
</evidence>
<dbReference type="Pfam" id="PF14555">
    <property type="entry name" value="UBA_4"/>
    <property type="match status" value="1"/>
</dbReference>
<evidence type="ECO:0000313" key="15">
    <source>
        <dbReference type="RefSeq" id="XP_032808940.1"/>
    </source>
</evidence>
<evidence type="ECO:0000256" key="1">
    <source>
        <dbReference type="ARBA" id="ARBA00001936"/>
    </source>
</evidence>
<dbReference type="PANTHER" id="PTHR15822:SF4">
    <property type="entry name" value="TYROSYL-DNA PHOSPHODIESTERASE 2"/>
    <property type="match status" value="1"/>
</dbReference>
<evidence type="ECO:0000256" key="10">
    <source>
        <dbReference type="ARBA" id="ARBA00023204"/>
    </source>
</evidence>
<dbReference type="GeneID" id="116941707"/>
<protein>
    <recommendedName>
        <fullName evidence="4">Tyrosyl-DNA phosphodiesterase 2</fullName>
    </recommendedName>
    <alternativeName>
        <fullName evidence="12">5'-tyrosyl-DNA phosphodiesterase</fullName>
    </alternativeName>
</protein>
<dbReference type="GO" id="GO:0003697">
    <property type="term" value="F:single-stranded DNA binding"/>
    <property type="evidence" value="ECO:0007669"/>
    <property type="project" value="TreeGrafter"/>
</dbReference>
<keyword evidence="6" id="KW-0479">Metal-binding</keyword>
<dbReference type="GO" id="GO:0046872">
    <property type="term" value="F:metal ion binding"/>
    <property type="evidence" value="ECO:0007669"/>
    <property type="project" value="UniProtKB-KW"/>
</dbReference>
<name>A0AAJ7WT27_PETMA</name>
<comment type="subcellular location">
    <subcellularLocation>
        <location evidence="3">Nucleus</location>
        <location evidence="3">PML body</location>
    </subcellularLocation>
</comment>
<keyword evidence="5" id="KW-0540">Nuclease</keyword>
<dbReference type="GO" id="GO:0005737">
    <property type="term" value="C:cytoplasm"/>
    <property type="evidence" value="ECO:0007669"/>
    <property type="project" value="TreeGrafter"/>
</dbReference>
<evidence type="ECO:0000256" key="2">
    <source>
        <dbReference type="ARBA" id="ARBA00001946"/>
    </source>
</evidence>
<evidence type="ECO:0000256" key="6">
    <source>
        <dbReference type="ARBA" id="ARBA00022723"/>
    </source>
</evidence>